<dbReference type="EMBL" id="JBHUEY010000006">
    <property type="protein sequence ID" value="MFD1785409.1"/>
    <property type="molecule type" value="Genomic_DNA"/>
</dbReference>
<feature type="transmembrane region" description="Helical" evidence="1">
    <location>
        <begin position="72"/>
        <end position="92"/>
    </location>
</feature>
<gene>
    <name evidence="2" type="ORF">ACFSC0_18565</name>
</gene>
<proteinExistence type="predicted"/>
<feature type="transmembrane region" description="Helical" evidence="1">
    <location>
        <begin position="44"/>
        <end position="65"/>
    </location>
</feature>
<keyword evidence="1" id="KW-0472">Membrane</keyword>
<dbReference type="Proteomes" id="UP001597237">
    <property type="component" value="Unassembled WGS sequence"/>
</dbReference>
<reference evidence="3" key="1">
    <citation type="journal article" date="2019" name="Int. J. Syst. Evol. Microbiol.">
        <title>The Global Catalogue of Microorganisms (GCM) 10K type strain sequencing project: providing services to taxonomists for standard genome sequencing and annotation.</title>
        <authorList>
            <consortium name="The Broad Institute Genomics Platform"/>
            <consortium name="The Broad Institute Genome Sequencing Center for Infectious Disease"/>
            <person name="Wu L."/>
            <person name="Ma J."/>
        </authorList>
    </citation>
    <scope>NUCLEOTIDE SEQUENCE [LARGE SCALE GENOMIC DNA]</scope>
    <source>
        <strain evidence="3">DFY28</strain>
    </source>
</reference>
<evidence type="ECO:0000313" key="3">
    <source>
        <dbReference type="Proteomes" id="UP001597237"/>
    </source>
</evidence>
<dbReference type="Gene3D" id="1.10.3730.20">
    <property type="match status" value="1"/>
</dbReference>
<feature type="transmembrane region" description="Helical" evidence="1">
    <location>
        <begin position="98"/>
        <end position="118"/>
    </location>
</feature>
<keyword evidence="1" id="KW-0812">Transmembrane</keyword>
<dbReference type="InterPro" id="IPR037185">
    <property type="entry name" value="EmrE-like"/>
</dbReference>
<dbReference type="SUPFAM" id="SSF103481">
    <property type="entry name" value="Multidrug resistance efflux transporter EmrE"/>
    <property type="match status" value="1"/>
</dbReference>
<evidence type="ECO:0008006" key="4">
    <source>
        <dbReference type="Google" id="ProtNLM"/>
    </source>
</evidence>
<dbReference type="RefSeq" id="WP_377281471.1">
    <property type="nucleotide sequence ID" value="NZ_JBHRSI010000004.1"/>
</dbReference>
<sequence length="119" mass="12595">MSGIDLLLCSAFALMLPAGQLMLKWAAMHPAAAGAPLMSALMQRWRLGAALGWYGLTALFWFYILTRVPLSAAFPFSIAGSALVPLAAGLVFGERLSWRYAAGYALMLTGLFVAVSGAP</sequence>
<keyword evidence="3" id="KW-1185">Reference proteome</keyword>
<evidence type="ECO:0000313" key="2">
    <source>
        <dbReference type="EMBL" id="MFD1785409.1"/>
    </source>
</evidence>
<organism evidence="2 3">
    <name type="scientific">Phenylobacterium terrae</name>
    <dbReference type="NCBI Taxonomy" id="2665495"/>
    <lineage>
        <taxon>Bacteria</taxon>
        <taxon>Pseudomonadati</taxon>
        <taxon>Pseudomonadota</taxon>
        <taxon>Alphaproteobacteria</taxon>
        <taxon>Caulobacterales</taxon>
        <taxon>Caulobacteraceae</taxon>
        <taxon>Phenylobacterium</taxon>
    </lineage>
</organism>
<accession>A0ABW4N7D7</accession>
<evidence type="ECO:0000256" key="1">
    <source>
        <dbReference type="SAM" id="Phobius"/>
    </source>
</evidence>
<protein>
    <recommendedName>
        <fullName evidence="4">EamA domain-containing protein</fullName>
    </recommendedName>
</protein>
<comment type="caution">
    <text evidence="2">The sequence shown here is derived from an EMBL/GenBank/DDBJ whole genome shotgun (WGS) entry which is preliminary data.</text>
</comment>
<name>A0ABW4N7D7_9CAUL</name>
<keyword evidence="1" id="KW-1133">Transmembrane helix</keyword>